<geneLocation type="plasmid" evidence="1 2">
    <name>unnamed1</name>
</geneLocation>
<protein>
    <submittedName>
        <fullName evidence="1">Uncharacterized protein</fullName>
    </submittedName>
</protein>
<keyword evidence="2" id="KW-1185">Reference proteome</keyword>
<dbReference type="EMBL" id="CP047653">
    <property type="protein sequence ID" value="QHI96483.1"/>
    <property type="molecule type" value="Genomic_DNA"/>
</dbReference>
<evidence type="ECO:0000313" key="2">
    <source>
        <dbReference type="Proteomes" id="UP000463975"/>
    </source>
</evidence>
<gene>
    <name evidence="1" type="ORF">GT348_08990</name>
</gene>
<accession>A0A6P1NGY0</accession>
<organism evidence="1 2">
    <name type="scientific">Aristophania vespae</name>
    <dbReference type="NCBI Taxonomy" id="2697033"/>
    <lineage>
        <taxon>Bacteria</taxon>
        <taxon>Pseudomonadati</taxon>
        <taxon>Pseudomonadota</taxon>
        <taxon>Alphaproteobacteria</taxon>
        <taxon>Acetobacterales</taxon>
        <taxon>Acetobacteraceae</taxon>
        <taxon>Aristophania</taxon>
    </lineage>
</organism>
<dbReference type="AlphaFoldDB" id="A0A6P1NGY0"/>
<dbReference type="Proteomes" id="UP000463975">
    <property type="component" value="Plasmid unnamed1"/>
</dbReference>
<evidence type="ECO:0000313" key="1">
    <source>
        <dbReference type="EMBL" id="QHI96483.1"/>
    </source>
</evidence>
<reference evidence="1 2" key="1">
    <citation type="submission" date="2020-01" db="EMBL/GenBank/DDBJ databases">
        <title>Genome sequencing of strain KACC 21507.</title>
        <authorList>
            <person name="Heo J."/>
            <person name="Kim S.-J."/>
            <person name="Kim J.-S."/>
            <person name="Hong S.-B."/>
            <person name="Kwon S.-W."/>
        </authorList>
    </citation>
    <scope>NUCLEOTIDE SEQUENCE [LARGE SCALE GENOMIC DNA]</scope>
    <source>
        <strain evidence="1 2">KACC 21507</strain>
        <plasmid evidence="1 2">unnamed1</plasmid>
    </source>
</reference>
<sequence length="37" mass="4021">MQVLELGKQISKSGGIGIAHQVYRAMQKMQANSTTKS</sequence>
<dbReference type="KEGG" id="bomb:GT348_08990"/>
<keyword evidence="1" id="KW-0614">Plasmid</keyword>
<proteinExistence type="predicted"/>
<dbReference type="RefSeq" id="WP_160619540.1">
    <property type="nucleotide sequence ID" value="NZ_CP047653.1"/>
</dbReference>
<name>A0A6P1NGY0_9PROT</name>